<feature type="compositionally biased region" description="Low complexity" evidence="1">
    <location>
        <begin position="60"/>
        <end position="77"/>
    </location>
</feature>
<dbReference type="Proteomes" id="UP000076881">
    <property type="component" value="Unassembled WGS sequence"/>
</dbReference>
<organism evidence="2 3">
    <name type="scientific">Akanthomyces lecanii RCEF 1005</name>
    <dbReference type="NCBI Taxonomy" id="1081108"/>
    <lineage>
        <taxon>Eukaryota</taxon>
        <taxon>Fungi</taxon>
        <taxon>Dikarya</taxon>
        <taxon>Ascomycota</taxon>
        <taxon>Pezizomycotina</taxon>
        <taxon>Sordariomycetes</taxon>
        <taxon>Hypocreomycetidae</taxon>
        <taxon>Hypocreales</taxon>
        <taxon>Cordycipitaceae</taxon>
        <taxon>Akanthomyces</taxon>
        <taxon>Cordyceps confragosa</taxon>
    </lineage>
</organism>
<feature type="compositionally biased region" description="Low complexity" evidence="1">
    <location>
        <begin position="419"/>
        <end position="429"/>
    </location>
</feature>
<gene>
    <name evidence="2" type="ORF">LEL_08043</name>
</gene>
<proteinExistence type="predicted"/>
<evidence type="ECO:0000313" key="3">
    <source>
        <dbReference type="Proteomes" id="UP000076881"/>
    </source>
</evidence>
<feature type="region of interest" description="Disordered" evidence="1">
    <location>
        <begin position="280"/>
        <end position="446"/>
    </location>
</feature>
<keyword evidence="3" id="KW-1185">Reference proteome</keyword>
<evidence type="ECO:0000256" key="1">
    <source>
        <dbReference type="SAM" id="MobiDB-lite"/>
    </source>
</evidence>
<protein>
    <submittedName>
        <fullName evidence="2">Uncharacterized protein</fullName>
    </submittedName>
</protein>
<reference evidence="2 3" key="1">
    <citation type="journal article" date="2016" name="Genome Biol. Evol.">
        <title>Divergent and convergent evolution of fungal pathogenicity.</title>
        <authorList>
            <person name="Shang Y."/>
            <person name="Xiao G."/>
            <person name="Zheng P."/>
            <person name="Cen K."/>
            <person name="Zhan S."/>
            <person name="Wang C."/>
        </authorList>
    </citation>
    <scope>NUCLEOTIDE SEQUENCE [LARGE SCALE GENOMIC DNA]</scope>
    <source>
        <strain evidence="2 3">RCEF 1005</strain>
    </source>
</reference>
<dbReference type="STRING" id="1081108.A0A162JVX7"/>
<feature type="compositionally biased region" description="Basic and acidic residues" evidence="1">
    <location>
        <begin position="325"/>
        <end position="353"/>
    </location>
</feature>
<feature type="compositionally biased region" description="Low complexity" evidence="1">
    <location>
        <begin position="358"/>
        <end position="384"/>
    </location>
</feature>
<name>A0A162JVX7_CORDF</name>
<accession>A0A162JVX7</accession>
<evidence type="ECO:0000313" key="2">
    <source>
        <dbReference type="EMBL" id="OAA74462.1"/>
    </source>
</evidence>
<dbReference type="EMBL" id="AZHF01000006">
    <property type="protein sequence ID" value="OAA74462.1"/>
    <property type="molecule type" value="Genomic_DNA"/>
</dbReference>
<comment type="caution">
    <text evidence="2">The sequence shown here is derived from an EMBL/GenBank/DDBJ whole genome shotgun (WGS) entry which is preliminary data.</text>
</comment>
<dbReference type="AlphaFoldDB" id="A0A162JVX7"/>
<sequence>MPPPAAAPTSPKAMRRAHSFSSLGAAAKAASPRQQNENLPGRRASATDGDVLMGNTFEQPPSTTASSTTPTAVTGPTKEQPIPRLRSIAPAFFVPVSKILPSSEEALQRSLSLATTDRAEHMRQALSRSDKHAAAVRGNLLALFRRENARLLQSMRADEQAFQRDIHDEREDYEQHLAQRKGWSASPADLDRMIASMAAPAPPAPPPLDPHAQVVQILQGKGGAFVSKRDDVIGDVPEPSFTHRAAASPRELAAREGLMLVSKATTELRGYDAHIAAKRDMRRRALDRESAQRRKVTRKVERSEEEKKKESVSGGRSGGSAVAFARDERQQRDNSKKRPAESEPPGRSKDRLPLKSQSSAFVVSNATTSSTTTSSVKSKSTSSPTKPPPGSALPALRPSPKAARIGSQPGPADDKREASASSAAAARPSKPSRPQPKSILKKTSKY</sequence>
<feature type="compositionally biased region" description="Basic and acidic residues" evidence="1">
    <location>
        <begin position="280"/>
        <end position="311"/>
    </location>
</feature>
<dbReference type="OrthoDB" id="4870369at2759"/>
<feature type="region of interest" description="Disordered" evidence="1">
    <location>
        <begin position="1"/>
        <end position="80"/>
    </location>
</feature>